<evidence type="ECO:0000313" key="3">
    <source>
        <dbReference type="Proteomes" id="UP001530315"/>
    </source>
</evidence>
<proteinExistence type="predicted"/>
<feature type="compositionally biased region" description="Basic and acidic residues" evidence="1">
    <location>
        <begin position="378"/>
        <end position="390"/>
    </location>
</feature>
<feature type="region of interest" description="Disordered" evidence="1">
    <location>
        <begin position="238"/>
        <end position="261"/>
    </location>
</feature>
<sequence>MVHFVRNVGRPLEMVVARDGNFVPSPAETTTIGMDVDDARQEEAEAEVEVEGEGGGIFDNACFSLRADEICNLPCPGAGGVVLCGVKIPLPSPIQLHPPAAVEGGDGGPAASSPSSSPSSRKAHPWDRYEQGEGRDDEDDDNDDNYSVYAASVVEIGASAPAVVPEGMISTTKTADDEVEGCGGRAPSSPPVVDAAASWPARVDRADGGTTRPTGSPTPADDAQHGRSAYMPLFPRTHPKIISSEPSQHQPKQGGDVRPAGSDKLTVAQLRAKFSPIRNHGTPAASMPGPVQVAEEDAAKLRGLYSPMVVPESSADAAYRPDDPPESRESASPVVPEGSESTMMSDGHALDVRQDPAKMSPRHKREELARTIVKGKRGWGDARKIRDDRPTNPQAPDPEPSPTRPFDEPSSESRDDTHHRHGKIPPETNNGAAKALLAKSEKKNHLPSGWAHEQVPNLDLSPTGSTISVENDKTPSKEKSFGEGPFQAPDGDADSPFVGDIKFATPNQRVPSSTLFSQAFLVQPNPAGEGPVNVRWVQTNSPLFVTRKTNDSTSLRTRPPDSDDLLLDPNAKTFNASAFDLPQLDWNEGKKSLADADQNPSSELNETIVYADSMEAARVDCCSISELLDGFAQNCGINSNSPWQAMETANNVPSPRRKNILSKIRKKKKKNLEYGNLVDDDMKGIRKARVQLAYQNIRGKTTAKASQFALLVDDEICF</sequence>
<evidence type="ECO:0000256" key="1">
    <source>
        <dbReference type="SAM" id="MobiDB-lite"/>
    </source>
</evidence>
<feature type="compositionally biased region" description="Low complexity" evidence="1">
    <location>
        <begin position="191"/>
        <end position="201"/>
    </location>
</feature>
<gene>
    <name evidence="2" type="ORF">ACHAW5_002957</name>
</gene>
<name>A0ABD3PHL8_9STRA</name>
<feature type="region of interest" description="Disordered" evidence="1">
    <location>
        <begin position="313"/>
        <end position="490"/>
    </location>
</feature>
<dbReference type="Proteomes" id="UP001530315">
    <property type="component" value="Unassembled WGS sequence"/>
</dbReference>
<accession>A0ABD3PHL8</accession>
<feature type="region of interest" description="Disordered" evidence="1">
    <location>
        <begin position="175"/>
        <end position="226"/>
    </location>
</feature>
<feature type="compositionally biased region" description="Basic and acidic residues" evidence="1">
    <location>
        <begin position="470"/>
        <end position="481"/>
    </location>
</feature>
<protein>
    <submittedName>
        <fullName evidence="2">Uncharacterized protein</fullName>
    </submittedName>
</protein>
<dbReference type="AlphaFoldDB" id="A0ABD3PHL8"/>
<feature type="compositionally biased region" description="Acidic residues" evidence="1">
    <location>
        <begin position="135"/>
        <end position="144"/>
    </location>
</feature>
<feature type="compositionally biased region" description="Basic and acidic residues" evidence="1">
    <location>
        <begin position="124"/>
        <end position="134"/>
    </location>
</feature>
<organism evidence="2 3">
    <name type="scientific">Stephanodiscus triporus</name>
    <dbReference type="NCBI Taxonomy" id="2934178"/>
    <lineage>
        <taxon>Eukaryota</taxon>
        <taxon>Sar</taxon>
        <taxon>Stramenopiles</taxon>
        <taxon>Ochrophyta</taxon>
        <taxon>Bacillariophyta</taxon>
        <taxon>Coscinodiscophyceae</taxon>
        <taxon>Thalassiosirophycidae</taxon>
        <taxon>Stephanodiscales</taxon>
        <taxon>Stephanodiscaceae</taxon>
        <taxon>Stephanodiscus</taxon>
    </lineage>
</organism>
<feature type="region of interest" description="Disordered" evidence="1">
    <location>
        <begin position="97"/>
        <end position="145"/>
    </location>
</feature>
<feature type="compositionally biased region" description="Pro residues" evidence="1">
    <location>
        <begin position="393"/>
        <end position="403"/>
    </location>
</feature>
<feature type="compositionally biased region" description="Basic and acidic residues" evidence="1">
    <location>
        <begin position="319"/>
        <end position="329"/>
    </location>
</feature>
<feature type="compositionally biased region" description="Basic and acidic residues" evidence="1">
    <location>
        <begin position="405"/>
        <end position="418"/>
    </location>
</feature>
<dbReference type="EMBL" id="JALLAZ020000812">
    <property type="protein sequence ID" value="KAL3786756.1"/>
    <property type="molecule type" value="Genomic_DNA"/>
</dbReference>
<feature type="compositionally biased region" description="Low complexity" evidence="1">
    <location>
        <begin position="208"/>
        <end position="219"/>
    </location>
</feature>
<evidence type="ECO:0000313" key="2">
    <source>
        <dbReference type="EMBL" id="KAL3786756.1"/>
    </source>
</evidence>
<feature type="compositionally biased region" description="Polar residues" evidence="1">
    <location>
        <begin position="460"/>
        <end position="469"/>
    </location>
</feature>
<comment type="caution">
    <text evidence="2">The sequence shown here is derived from an EMBL/GenBank/DDBJ whole genome shotgun (WGS) entry which is preliminary data.</text>
</comment>
<feature type="compositionally biased region" description="Low complexity" evidence="1">
    <location>
        <begin position="109"/>
        <end position="120"/>
    </location>
</feature>
<keyword evidence="3" id="KW-1185">Reference proteome</keyword>
<reference evidence="2 3" key="1">
    <citation type="submission" date="2024-10" db="EMBL/GenBank/DDBJ databases">
        <title>Updated reference genomes for cyclostephanoid diatoms.</title>
        <authorList>
            <person name="Roberts W.R."/>
            <person name="Alverson A.J."/>
        </authorList>
    </citation>
    <scope>NUCLEOTIDE SEQUENCE [LARGE SCALE GENOMIC DNA]</scope>
    <source>
        <strain evidence="2 3">AJA276-08</strain>
    </source>
</reference>